<sequence>MKSTLLCAFLVVCLAAAYVLGVPNHNGGIGGIRSGENINEYDGEMMDESDVGACLCRFLYCPSGYRKVGRCGWIGVHCCE</sequence>
<reference evidence="2" key="1">
    <citation type="journal article" date="2019" name="bioRxiv">
        <title>The Genome of the Zebra Mussel, Dreissena polymorpha: A Resource for Invasive Species Research.</title>
        <authorList>
            <person name="McCartney M.A."/>
            <person name="Auch B."/>
            <person name="Kono T."/>
            <person name="Mallez S."/>
            <person name="Zhang Y."/>
            <person name="Obille A."/>
            <person name="Becker A."/>
            <person name="Abrahante J.E."/>
            <person name="Garbe J."/>
            <person name="Badalamenti J.P."/>
            <person name="Herman A."/>
            <person name="Mangelson H."/>
            <person name="Liachko I."/>
            <person name="Sullivan S."/>
            <person name="Sone E.D."/>
            <person name="Koren S."/>
            <person name="Silverstein K.A.T."/>
            <person name="Beckman K.B."/>
            <person name="Gohl D.M."/>
        </authorList>
    </citation>
    <scope>NUCLEOTIDE SEQUENCE</scope>
    <source>
        <strain evidence="2">Duluth1</strain>
        <tissue evidence="2">Whole animal</tissue>
    </source>
</reference>
<organism evidence="2 3">
    <name type="scientific">Dreissena polymorpha</name>
    <name type="common">Zebra mussel</name>
    <name type="synonym">Mytilus polymorpha</name>
    <dbReference type="NCBI Taxonomy" id="45954"/>
    <lineage>
        <taxon>Eukaryota</taxon>
        <taxon>Metazoa</taxon>
        <taxon>Spiralia</taxon>
        <taxon>Lophotrochozoa</taxon>
        <taxon>Mollusca</taxon>
        <taxon>Bivalvia</taxon>
        <taxon>Autobranchia</taxon>
        <taxon>Heteroconchia</taxon>
        <taxon>Euheterodonta</taxon>
        <taxon>Imparidentia</taxon>
        <taxon>Neoheterodontei</taxon>
        <taxon>Myida</taxon>
        <taxon>Dreissenoidea</taxon>
        <taxon>Dreissenidae</taxon>
        <taxon>Dreissena</taxon>
    </lineage>
</organism>
<proteinExistence type="predicted"/>
<feature type="chain" id="PRO_5038679958" evidence="1">
    <location>
        <begin position="22"/>
        <end position="80"/>
    </location>
</feature>
<dbReference type="Proteomes" id="UP000828390">
    <property type="component" value="Unassembled WGS sequence"/>
</dbReference>
<evidence type="ECO:0000256" key="1">
    <source>
        <dbReference type="SAM" id="SignalP"/>
    </source>
</evidence>
<dbReference type="EMBL" id="JAIWYP010000002">
    <property type="protein sequence ID" value="KAH3863225.1"/>
    <property type="molecule type" value="Genomic_DNA"/>
</dbReference>
<dbReference type="AlphaFoldDB" id="A0A9D4LQP6"/>
<name>A0A9D4LQP6_DREPO</name>
<evidence type="ECO:0000313" key="2">
    <source>
        <dbReference type="EMBL" id="KAH3863225.1"/>
    </source>
</evidence>
<reference evidence="2" key="2">
    <citation type="submission" date="2020-11" db="EMBL/GenBank/DDBJ databases">
        <authorList>
            <person name="McCartney M.A."/>
            <person name="Auch B."/>
            <person name="Kono T."/>
            <person name="Mallez S."/>
            <person name="Becker A."/>
            <person name="Gohl D.M."/>
            <person name="Silverstein K.A.T."/>
            <person name="Koren S."/>
            <person name="Bechman K.B."/>
            <person name="Herman A."/>
            <person name="Abrahante J.E."/>
            <person name="Garbe J."/>
        </authorList>
    </citation>
    <scope>NUCLEOTIDE SEQUENCE</scope>
    <source>
        <strain evidence="2">Duluth1</strain>
        <tissue evidence="2">Whole animal</tissue>
    </source>
</reference>
<keyword evidence="3" id="KW-1185">Reference proteome</keyword>
<protein>
    <submittedName>
        <fullName evidence="2">Uncharacterized protein</fullName>
    </submittedName>
</protein>
<keyword evidence="1" id="KW-0732">Signal</keyword>
<accession>A0A9D4LQP6</accession>
<comment type="caution">
    <text evidence="2">The sequence shown here is derived from an EMBL/GenBank/DDBJ whole genome shotgun (WGS) entry which is preliminary data.</text>
</comment>
<gene>
    <name evidence="2" type="ORF">DPMN_026205</name>
</gene>
<evidence type="ECO:0000313" key="3">
    <source>
        <dbReference type="Proteomes" id="UP000828390"/>
    </source>
</evidence>
<feature type="signal peptide" evidence="1">
    <location>
        <begin position="1"/>
        <end position="21"/>
    </location>
</feature>